<dbReference type="InterPro" id="IPR006286">
    <property type="entry name" value="C56_PfpI-like"/>
</dbReference>
<dbReference type="CDD" id="cd03134">
    <property type="entry name" value="GATase1_PfpI_like"/>
    <property type="match status" value="1"/>
</dbReference>
<proteinExistence type="inferred from homology"/>
<evidence type="ECO:0000256" key="1">
    <source>
        <dbReference type="ARBA" id="ARBA00008542"/>
    </source>
</evidence>
<dbReference type="EMBL" id="NRSJ01000046">
    <property type="protein sequence ID" value="MBK1706617.1"/>
    <property type="molecule type" value="Genomic_DNA"/>
</dbReference>
<dbReference type="PROSITE" id="PS51276">
    <property type="entry name" value="PEPTIDASE_C56_PFPI"/>
    <property type="match status" value="1"/>
</dbReference>
<keyword evidence="3" id="KW-0645">Protease</keyword>
<dbReference type="RefSeq" id="WP_200348081.1">
    <property type="nucleotide sequence ID" value="NZ_NRSJ01000046.1"/>
</dbReference>
<dbReference type="PANTHER" id="PTHR42733">
    <property type="entry name" value="DJ-1 PROTEIN"/>
    <property type="match status" value="1"/>
</dbReference>
<dbReference type="InterPro" id="IPR002818">
    <property type="entry name" value="DJ-1/PfpI"/>
</dbReference>
<dbReference type="Proteomes" id="UP001296776">
    <property type="component" value="Unassembled WGS sequence"/>
</dbReference>
<protein>
    <submittedName>
        <fullName evidence="3">Protease</fullName>
    </submittedName>
</protein>
<reference evidence="3" key="2">
    <citation type="journal article" date="2020" name="Microorganisms">
        <title>Osmotic Adaptation and Compatible Solute Biosynthesis of Phototrophic Bacteria as Revealed from Genome Analyses.</title>
        <authorList>
            <person name="Imhoff J.F."/>
            <person name="Rahn T."/>
            <person name="Kunzel S."/>
            <person name="Keller A."/>
            <person name="Neulinger S.C."/>
        </authorList>
    </citation>
    <scope>NUCLEOTIDE SEQUENCE</scope>
    <source>
        <strain evidence="3">DSM 11080</strain>
    </source>
</reference>
<reference evidence="3" key="1">
    <citation type="submission" date="2017-08" db="EMBL/GenBank/DDBJ databases">
        <authorList>
            <person name="Imhoff J.F."/>
            <person name="Rahn T."/>
            <person name="Kuenzel S."/>
            <person name="Neulinger S.C."/>
        </authorList>
    </citation>
    <scope>NUCLEOTIDE SEQUENCE</scope>
    <source>
        <strain evidence="3">DSM 11080</strain>
    </source>
</reference>
<evidence type="ECO:0000259" key="2">
    <source>
        <dbReference type="Pfam" id="PF01965"/>
    </source>
</evidence>
<comment type="caution">
    <text evidence="3">The sequence shown here is derived from an EMBL/GenBank/DDBJ whole genome shotgun (WGS) entry which is preliminary data.</text>
</comment>
<keyword evidence="3" id="KW-0378">Hydrolase</keyword>
<dbReference type="GO" id="GO:0008233">
    <property type="term" value="F:peptidase activity"/>
    <property type="evidence" value="ECO:0007669"/>
    <property type="project" value="UniProtKB-KW"/>
</dbReference>
<dbReference type="AlphaFoldDB" id="A0AAJ0U8Y8"/>
<evidence type="ECO:0000313" key="4">
    <source>
        <dbReference type="Proteomes" id="UP001296776"/>
    </source>
</evidence>
<comment type="similarity">
    <text evidence="1">Belongs to the peptidase C56 family.</text>
</comment>
<evidence type="ECO:0000313" key="3">
    <source>
        <dbReference type="EMBL" id="MBK1706617.1"/>
    </source>
</evidence>
<accession>A0AAJ0U8Y8</accession>
<organism evidence="3 4">
    <name type="scientific">Halochromatium glycolicum</name>
    <dbReference type="NCBI Taxonomy" id="85075"/>
    <lineage>
        <taxon>Bacteria</taxon>
        <taxon>Pseudomonadati</taxon>
        <taxon>Pseudomonadota</taxon>
        <taxon>Gammaproteobacteria</taxon>
        <taxon>Chromatiales</taxon>
        <taxon>Chromatiaceae</taxon>
        <taxon>Halochromatium</taxon>
    </lineage>
</organism>
<dbReference type="SUPFAM" id="SSF52317">
    <property type="entry name" value="Class I glutamine amidotransferase-like"/>
    <property type="match status" value="1"/>
</dbReference>
<keyword evidence="4" id="KW-1185">Reference proteome</keyword>
<dbReference type="PANTHER" id="PTHR42733:SF13">
    <property type="entry name" value="DJ-1_PFPI DOMAIN-CONTAINING PROTEIN"/>
    <property type="match status" value="1"/>
</dbReference>
<dbReference type="Pfam" id="PF01965">
    <property type="entry name" value="DJ-1_PfpI"/>
    <property type="match status" value="1"/>
</dbReference>
<dbReference type="GO" id="GO:0006508">
    <property type="term" value="P:proteolysis"/>
    <property type="evidence" value="ECO:0007669"/>
    <property type="project" value="UniProtKB-KW"/>
</dbReference>
<dbReference type="NCBIfam" id="TIGR01382">
    <property type="entry name" value="PfpI"/>
    <property type="match status" value="1"/>
</dbReference>
<feature type="domain" description="DJ-1/PfpI" evidence="2">
    <location>
        <begin position="10"/>
        <end position="171"/>
    </location>
</feature>
<name>A0AAJ0U8Y8_9GAMM</name>
<dbReference type="Gene3D" id="3.40.50.880">
    <property type="match status" value="1"/>
</dbReference>
<gene>
    <name evidence="3" type="ORF">CKO40_19220</name>
</gene>
<sequence>MSDISQIDARIAVLVEDQFEDLELWYPVLRLREAGADVTLVGPSARTYRGKHGLSADPPVGVDAVSPADFDGLIIPGGYAPDRLRRHTEIVAFVKALHERGAVIGFICHAGWVMASAGVLSGRRCTSFFSIRDDMVNAGAEWLDAPVVVDGNLISSRNPGDLPQFLPAILEALAARH</sequence>
<dbReference type="InterPro" id="IPR029062">
    <property type="entry name" value="Class_I_gatase-like"/>
</dbReference>